<evidence type="ECO:0000259" key="1">
    <source>
        <dbReference type="PROSITE" id="PS50097"/>
    </source>
</evidence>
<dbReference type="Pfam" id="PF07707">
    <property type="entry name" value="BACK"/>
    <property type="match status" value="1"/>
</dbReference>
<dbReference type="CDD" id="cd18186">
    <property type="entry name" value="BTB_POZ_ZBTB_KLHL-like"/>
    <property type="match status" value="1"/>
</dbReference>
<comment type="caution">
    <text evidence="2">The sequence shown here is derived from an EMBL/GenBank/DDBJ whole genome shotgun (WGS) entry which is preliminary data.</text>
</comment>
<dbReference type="SUPFAM" id="SSF54695">
    <property type="entry name" value="POZ domain"/>
    <property type="match status" value="1"/>
</dbReference>
<proteinExistence type="predicted"/>
<dbReference type="PROSITE" id="PS50097">
    <property type="entry name" value="BTB"/>
    <property type="match status" value="1"/>
</dbReference>
<dbReference type="EMBL" id="BPLR01012862">
    <property type="protein sequence ID" value="GIY57140.1"/>
    <property type="molecule type" value="Genomic_DNA"/>
</dbReference>
<gene>
    <name evidence="2" type="primary">AVEN_133709_1</name>
    <name evidence="2" type="ORF">CEXT_89401</name>
</gene>
<name>A0AAV4UHG9_CAEEX</name>
<reference evidence="2 3" key="1">
    <citation type="submission" date="2021-06" db="EMBL/GenBank/DDBJ databases">
        <title>Caerostris extrusa draft genome.</title>
        <authorList>
            <person name="Kono N."/>
            <person name="Arakawa K."/>
        </authorList>
    </citation>
    <scope>NUCLEOTIDE SEQUENCE [LARGE SCALE GENOMIC DNA]</scope>
</reference>
<dbReference type="InterPro" id="IPR011705">
    <property type="entry name" value="BACK"/>
</dbReference>
<dbReference type="Gene3D" id="3.30.710.10">
    <property type="entry name" value="Potassium Channel Kv1.1, Chain A"/>
    <property type="match status" value="1"/>
</dbReference>
<dbReference type="AlphaFoldDB" id="A0AAV4UHG9"/>
<dbReference type="PANTHER" id="PTHR45774">
    <property type="entry name" value="BTB/POZ DOMAIN-CONTAINING"/>
    <property type="match status" value="1"/>
</dbReference>
<protein>
    <submittedName>
        <fullName evidence="2">BTB domain-containing protein</fullName>
    </submittedName>
</protein>
<accession>A0AAV4UHG9</accession>
<dbReference type="Proteomes" id="UP001054945">
    <property type="component" value="Unassembled WGS sequence"/>
</dbReference>
<dbReference type="Pfam" id="PF00651">
    <property type="entry name" value="BTB"/>
    <property type="match status" value="1"/>
</dbReference>
<keyword evidence="3" id="KW-1185">Reference proteome</keyword>
<dbReference type="SMART" id="SM00225">
    <property type="entry name" value="BTB"/>
    <property type="match status" value="1"/>
</dbReference>
<feature type="domain" description="BTB" evidence="1">
    <location>
        <begin position="32"/>
        <end position="102"/>
    </location>
</feature>
<dbReference type="InterPro" id="IPR011333">
    <property type="entry name" value="SKP1/BTB/POZ_sf"/>
</dbReference>
<dbReference type="CDD" id="cd14733">
    <property type="entry name" value="BACK"/>
    <property type="match status" value="1"/>
</dbReference>
<dbReference type="Gene3D" id="1.25.40.420">
    <property type="match status" value="1"/>
</dbReference>
<evidence type="ECO:0000313" key="3">
    <source>
        <dbReference type="Proteomes" id="UP001054945"/>
    </source>
</evidence>
<dbReference type="PANTHER" id="PTHR45774:SF3">
    <property type="entry name" value="BTB (POZ) DOMAIN-CONTAINING 2B-RELATED"/>
    <property type="match status" value="1"/>
</dbReference>
<evidence type="ECO:0000313" key="2">
    <source>
        <dbReference type="EMBL" id="GIY57140.1"/>
    </source>
</evidence>
<organism evidence="2 3">
    <name type="scientific">Caerostris extrusa</name>
    <name type="common">Bark spider</name>
    <name type="synonym">Caerostris bankana</name>
    <dbReference type="NCBI Taxonomy" id="172846"/>
    <lineage>
        <taxon>Eukaryota</taxon>
        <taxon>Metazoa</taxon>
        <taxon>Ecdysozoa</taxon>
        <taxon>Arthropoda</taxon>
        <taxon>Chelicerata</taxon>
        <taxon>Arachnida</taxon>
        <taxon>Araneae</taxon>
        <taxon>Araneomorphae</taxon>
        <taxon>Entelegynae</taxon>
        <taxon>Araneoidea</taxon>
        <taxon>Araneidae</taxon>
        <taxon>Caerostris</taxon>
    </lineage>
</organism>
<sequence>MISLISIPNFVGQEQCSLPEVFSLFQKNKIETDVTFSVKCGDRCTEFSAHKLILSMWSPVFADMCYIPEKNAKFNFPINEVSPDTFEAMLKFMYGSSFVHQNKNIPFLIKLYDAAVIYQIKTLLDVTRNALMCSKPDKHNVFQLFRAGELLDCENLKQRCQLVLQNQTPEVLAAQELCKVTPSMLKLILDLPRISFFSEYDLISWVLAWVKNEVLKHENYARSFKDIFIEFAPYLNLTKLTAEEFGKLFQNRKDLMSEKEGFSIFMNIANPGSWPLPDWGTSRQRAKQRVYRNYAEKRC</sequence>
<dbReference type="InterPro" id="IPR000210">
    <property type="entry name" value="BTB/POZ_dom"/>
</dbReference>